<evidence type="ECO:0000313" key="7">
    <source>
        <dbReference type="EMBL" id="GGA32604.1"/>
    </source>
</evidence>
<dbReference type="InterPro" id="IPR000432">
    <property type="entry name" value="DNA_mismatch_repair_MutS_C"/>
</dbReference>
<keyword evidence="7" id="KW-0378">Hydrolase</keyword>
<dbReference type="Proteomes" id="UP000609323">
    <property type="component" value="Unassembled WGS sequence"/>
</dbReference>
<dbReference type="InterPro" id="IPR007696">
    <property type="entry name" value="DNA_mismatch_repair_MutS_core"/>
</dbReference>
<keyword evidence="8" id="KW-1185">Reference proteome</keyword>
<dbReference type="PANTHER" id="PTHR48466:SF2">
    <property type="entry name" value="OS10G0509000 PROTEIN"/>
    <property type="match status" value="1"/>
</dbReference>
<sequence length="654" mass="72023">MDQAALQTLGYEETIQELMRYAVSYEGRRRIAELVPEEKLAAAERKLAETAEAKAIIAKGASVPLPSLDGIEFVVSLLGSGYLFGEQDFSAVSQFLRSCSQLKKYMSGKLDLAPVIASYAGSLYEEQRLQEEINRCIRHGRIEDGASKELEKIRRKMETLKERIQKRMQTVLSKYSSLLQEHLVSTRDGRYVIPVKKEYYRQVKGAVLDQSTSGQTVFVEPDEIASLQFELNLLIGDEAREEAKILAMLSALLESSARELKQNIEITGMYDFIFAKGKYGASIGGRAVPLNAEGEIRLVGAKHPKLLQTMVPLDISLGGQAKGLIITGPNTGGKTVVLRTIGLLTLMAQSGLLIPAEEGSCLAVFRNIRAVIGDGQSLEQSLSTFSAQISSLSRMLESADSASLMLIDELAAGTDPAEGMALSIAILEELGRKGATIAVTTHFNGLKEFAAQTPGFRNARMEFDPVSLQPLYRLTMGEAGESYALEIAQRLGMEGSVIERSRELMSRSAGRAAPAEKLVEQGAPKMNQTTNKRQTTQNVPIAKGQPETAEAAETDTSDRRPKFEMGDAVWVTSLNRMGIICALEDSRGMFGVQVQKQKLKINHKRLKPYISRSELYPGEDYDLDIVFESKENRKLSKQFSKHHVEGKAIIKEQD</sequence>
<keyword evidence="7" id="KW-0540">Nuclease</keyword>
<dbReference type="InterPro" id="IPR036187">
    <property type="entry name" value="DNA_mismatch_repair_MutS_sf"/>
</dbReference>
<dbReference type="Gene3D" id="3.40.50.300">
    <property type="entry name" value="P-loop containing nucleotide triphosphate hydrolases"/>
    <property type="match status" value="1"/>
</dbReference>
<evidence type="ECO:0000256" key="3">
    <source>
        <dbReference type="ARBA" id="ARBA00023125"/>
    </source>
</evidence>
<dbReference type="SMART" id="SM00533">
    <property type="entry name" value="MUTSd"/>
    <property type="match status" value="1"/>
</dbReference>
<evidence type="ECO:0000256" key="5">
    <source>
        <dbReference type="SAM" id="MobiDB-lite"/>
    </source>
</evidence>
<accession>A0ABQ1FXU1</accession>
<evidence type="ECO:0000256" key="4">
    <source>
        <dbReference type="SAM" id="Coils"/>
    </source>
</evidence>
<dbReference type="GO" id="GO:0004519">
    <property type="term" value="F:endonuclease activity"/>
    <property type="evidence" value="ECO:0007669"/>
    <property type="project" value="UniProtKB-KW"/>
</dbReference>
<gene>
    <name evidence="7" type="primary">muts</name>
    <name evidence="7" type="ORF">GCM10010917_17140</name>
</gene>
<dbReference type="RefSeq" id="WP_094095240.1">
    <property type="nucleotide sequence ID" value="NZ_BMHF01000004.1"/>
</dbReference>
<dbReference type="NCBIfam" id="TIGR01069">
    <property type="entry name" value="mutS2"/>
    <property type="match status" value="1"/>
</dbReference>
<feature type="coiled-coil region" evidence="4">
    <location>
        <begin position="143"/>
        <end position="170"/>
    </location>
</feature>
<dbReference type="Pfam" id="PF00488">
    <property type="entry name" value="MutS_V"/>
    <property type="match status" value="1"/>
</dbReference>
<keyword evidence="4" id="KW-0175">Coiled coil</keyword>
<reference evidence="8" key="1">
    <citation type="journal article" date="2019" name="Int. J. Syst. Evol. Microbiol.">
        <title>The Global Catalogue of Microorganisms (GCM) 10K type strain sequencing project: providing services to taxonomists for standard genome sequencing and annotation.</title>
        <authorList>
            <consortium name="The Broad Institute Genomics Platform"/>
            <consortium name="The Broad Institute Genome Sequencing Center for Infectious Disease"/>
            <person name="Wu L."/>
            <person name="Ma J."/>
        </authorList>
    </citation>
    <scope>NUCLEOTIDE SEQUENCE [LARGE SCALE GENOMIC DNA]</scope>
    <source>
        <strain evidence="8">CGMCC 1.15044</strain>
    </source>
</reference>
<keyword evidence="2" id="KW-0067">ATP-binding</keyword>
<feature type="domain" description="DNA mismatch repair proteins mutS family" evidence="6">
    <location>
        <begin position="403"/>
        <end position="419"/>
    </location>
</feature>
<dbReference type="SUPFAM" id="SSF48334">
    <property type="entry name" value="DNA repair protein MutS, domain III"/>
    <property type="match status" value="1"/>
</dbReference>
<protein>
    <submittedName>
        <fullName evidence="7">Endonuclease MutS2</fullName>
    </submittedName>
</protein>
<evidence type="ECO:0000313" key="8">
    <source>
        <dbReference type="Proteomes" id="UP000609323"/>
    </source>
</evidence>
<name>A0ABQ1FXU1_9BACL</name>
<evidence type="ECO:0000259" key="6">
    <source>
        <dbReference type="PROSITE" id="PS00486"/>
    </source>
</evidence>
<evidence type="ECO:0000256" key="2">
    <source>
        <dbReference type="ARBA" id="ARBA00022840"/>
    </source>
</evidence>
<organism evidence="7 8">
    <name type="scientific">Paenibacillus physcomitrellae</name>
    <dbReference type="NCBI Taxonomy" id="1619311"/>
    <lineage>
        <taxon>Bacteria</taxon>
        <taxon>Bacillati</taxon>
        <taxon>Bacillota</taxon>
        <taxon>Bacilli</taxon>
        <taxon>Bacillales</taxon>
        <taxon>Paenibacillaceae</taxon>
        <taxon>Paenibacillus</taxon>
    </lineage>
</organism>
<keyword evidence="1" id="KW-0547">Nucleotide-binding</keyword>
<dbReference type="EMBL" id="BMHF01000004">
    <property type="protein sequence ID" value="GGA32604.1"/>
    <property type="molecule type" value="Genomic_DNA"/>
</dbReference>
<dbReference type="InterPro" id="IPR005747">
    <property type="entry name" value="MutS2"/>
</dbReference>
<dbReference type="SUPFAM" id="SSF52540">
    <property type="entry name" value="P-loop containing nucleoside triphosphate hydrolases"/>
    <property type="match status" value="1"/>
</dbReference>
<dbReference type="PIRSF" id="PIRSF005814">
    <property type="entry name" value="MutS_YshD"/>
    <property type="match status" value="1"/>
</dbReference>
<feature type="compositionally biased region" description="Low complexity" evidence="5">
    <location>
        <begin position="527"/>
        <end position="538"/>
    </location>
</feature>
<dbReference type="SMART" id="SM00534">
    <property type="entry name" value="MUTSac"/>
    <property type="match status" value="1"/>
</dbReference>
<dbReference type="PROSITE" id="PS00486">
    <property type="entry name" value="DNA_MISMATCH_REPAIR_2"/>
    <property type="match status" value="1"/>
</dbReference>
<proteinExistence type="predicted"/>
<feature type="region of interest" description="Disordered" evidence="5">
    <location>
        <begin position="505"/>
        <end position="561"/>
    </location>
</feature>
<dbReference type="InterPro" id="IPR045076">
    <property type="entry name" value="MutS"/>
</dbReference>
<comment type="caution">
    <text evidence="7">The sequence shown here is derived from an EMBL/GenBank/DDBJ whole genome shotgun (WGS) entry which is preliminary data.</text>
</comment>
<dbReference type="PANTHER" id="PTHR48466">
    <property type="entry name" value="OS10G0509000 PROTEIN-RELATED"/>
    <property type="match status" value="1"/>
</dbReference>
<keyword evidence="3" id="KW-0238">DNA-binding</keyword>
<evidence type="ECO:0000256" key="1">
    <source>
        <dbReference type="ARBA" id="ARBA00022741"/>
    </source>
</evidence>
<keyword evidence="7" id="KW-0255">Endonuclease</keyword>
<dbReference type="InterPro" id="IPR027417">
    <property type="entry name" value="P-loop_NTPase"/>
</dbReference>